<organism evidence="2 3">
    <name type="scientific">Jeotgalibacillus campisalis</name>
    <dbReference type="NCBI Taxonomy" id="220754"/>
    <lineage>
        <taxon>Bacteria</taxon>
        <taxon>Bacillati</taxon>
        <taxon>Bacillota</taxon>
        <taxon>Bacilli</taxon>
        <taxon>Bacillales</taxon>
        <taxon>Caryophanaceae</taxon>
        <taxon>Jeotgalibacillus</taxon>
    </lineage>
</organism>
<proteinExistence type="predicted"/>
<keyword evidence="1" id="KW-0472">Membrane</keyword>
<protein>
    <submittedName>
        <fullName evidence="2">Uncharacterized protein</fullName>
    </submittedName>
</protein>
<reference evidence="2 3" key="1">
    <citation type="submission" date="2015-01" db="EMBL/GenBank/DDBJ databases">
        <title>Jeotgalibacillus campisalis genome sequencing.</title>
        <authorList>
            <person name="Goh K.M."/>
            <person name="Chan K.-G."/>
            <person name="Yaakop A.S."/>
            <person name="Ee R."/>
            <person name="Gan H.M."/>
            <person name="Chan C.S."/>
        </authorList>
    </citation>
    <scope>NUCLEOTIDE SEQUENCE [LARGE SCALE GENOMIC DNA]</scope>
    <source>
        <strain evidence="2 3">SF-57</strain>
    </source>
</reference>
<evidence type="ECO:0000313" key="2">
    <source>
        <dbReference type="EMBL" id="KIL46426.1"/>
    </source>
</evidence>
<accession>A0A0C2VPR1</accession>
<evidence type="ECO:0000256" key="1">
    <source>
        <dbReference type="SAM" id="Phobius"/>
    </source>
</evidence>
<gene>
    <name evidence="2" type="ORF">KR50_31010</name>
</gene>
<dbReference type="Proteomes" id="UP000031972">
    <property type="component" value="Unassembled WGS sequence"/>
</dbReference>
<dbReference type="PATRIC" id="fig|220754.4.peg.3115"/>
<keyword evidence="3" id="KW-1185">Reference proteome</keyword>
<evidence type="ECO:0000313" key="3">
    <source>
        <dbReference type="Proteomes" id="UP000031972"/>
    </source>
</evidence>
<dbReference type="EMBL" id="JXRR01000017">
    <property type="protein sequence ID" value="KIL46426.1"/>
    <property type="molecule type" value="Genomic_DNA"/>
</dbReference>
<keyword evidence="1" id="KW-1133">Transmembrane helix</keyword>
<dbReference type="AlphaFoldDB" id="A0A0C2VPR1"/>
<keyword evidence="1" id="KW-0812">Transmembrane</keyword>
<name>A0A0C2VPR1_9BACL</name>
<comment type="caution">
    <text evidence="2">The sequence shown here is derived from an EMBL/GenBank/DDBJ whole genome shotgun (WGS) entry which is preliminary data.</text>
</comment>
<sequence>MALYAYGNFNNQEIAYGAAFTVLFFLFIVLVFYSVLRNKKINYEDNKSNERS</sequence>
<feature type="transmembrane region" description="Helical" evidence="1">
    <location>
        <begin position="14"/>
        <end position="36"/>
    </location>
</feature>